<name>A0A9X2VN43_9PSEU</name>
<protein>
    <submittedName>
        <fullName evidence="1">Uncharacterized protein</fullName>
    </submittedName>
</protein>
<gene>
    <name evidence="1" type="ORF">NZH93_22625</name>
</gene>
<proteinExistence type="predicted"/>
<accession>A0A9X2VN43</accession>
<dbReference type="EMBL" id="JANYMP010000010">
    <property type="protein sequence ID" value="MCS7479665.1"/>
    <property type="molecule type" value="Genomic_DNA"/>
</dbReference>
<dbReference type="AlphaFoldDB" id="A0A9X2VN43"/>
<sequence>MAIPAFTDRSAADQYLVRRIAARDRVDPESLAALPARELDRLLPGIRATYPHRGSFADALLARGGIDPTSPEYQAVAAQASDLLARVDQLDSGHAA</sequence>
<dbReference type="RefSeq" id="WP_259625156.1">
    <property type="nucleotide sequence ID" value="NZ_JANYMP010000010.1"/>
</dbReference>
<keyword evidence="2" id="KW-1185">Reference proteome</keyword>
<evidence type="ECO:0000313" key="1">
    <source>
        <dbReference type="EMBL" id="MCS7479665.1"/>
    </source>
</evidence>
<reference evidence="1" key="1">
    <citation type="submission" date="2022-08" db="EMBL/GenBank/DDBJ databases">
        <authorList>
            <person name="Tistechok S."/>
            <person name="Samborskyy M."/>
            <person name="Roman I."/>
        </authorList>
    </citation>
    <scope>NUCLEOTIDE SEQUENCE</scope>
    <source>
        <strain evidence="1">DSM 103496</strain>
    </source>
</reference>
<evidence type="ECO:0000313" key="2">
    <source>
        <dbReference type="Proteomes" id="UP001141259"/>
    </source>
</evidence>
<comment type="caution">
    <text evidence="1">The sequence shown here is derived from an EMBL/GenBank/DDBJ whole genome shotgun (WGS) entry which is preliminary data.</text>
</comment>
<dbReference type="Proteomes" id="UP001141259">
    <property type="component" value="Unassembled WGS sequence"/>
</dbReference>
<organism evidence="1 2">
    <name type="scientific">Umezawaea endophytica</name>
    <dbReference type="NCBI Taxonomy" id="1654476"/>
    <lineage>
        <taxon>Bacteria</taxon>
        <taxon>Bacillati</taxon>
        <taxon>Actinomycetota</taxon>
        <taxon>Actinomycetes</taxon>
        <taxon>Pseudonocardiales</taxon>
        <taxon>Pseudonocardiaceae</taxon>
        <taxon>Umezawaea</taxon>
    </lineage>
</organism>